<evidence type="ECO:0000313" key="1">
    <source>
        <dbReference type="EMBL" id="PWL17421.1"/>
    </source>
</evidence>
<dbReference type="AlphaFoldDB" id="A0A316J7Z1"/>
<comment type="caution">
    <text evidence="1">The sequence shown here is derived from an EMBL/GenBank/DDBJ whole genome shotgun (WGS) entry which is preliminary data.</text>
</comment>
<proteinExistence type="predicted"/>
<accession>A0A316J7Z1</accession>
<dbReference type="OrthoDB" id="7220707at2"/>
<evidence type="ECO:0000313" key="2">
    <source>
        <dbReference type="Proteomes" id="UP000245865"/>
    </source>
</evidence>
<dbReference type="Proteomes" id="UP000245865">
    <property type="component" value="Unassembled WGS sequence"/>
</dbReference>
<reference evidence="1 2" key="1">
    <citation type="submission" date="2018-05" db="EMBL/GenBank/DDBJ databases">
        <title>Comparative genomic sequence analysis between strain HN4 and CCM 8460T (Falsochrobactrum ovis) will provide more evidence to prove that HN4 is a new species of Falsochrobactrum.</title>
        <authorList>
            <person name="Lyu W."/>
            <person name="Sun L."/>
            <person name="Yao L."/>
        </authorList>
    </citation>
    <scope>NUCLEOTIDE SEQUENCE [LARGE SCALE GENOMIC DNA]</scope>
    <source>
        <strain evidence="1 2">HN4</strain>
    </source>
</reference>
<gene>
    <name evidence="1" type="ORF">DKP76_11625</name>
</gene>
<dbReference type="EMBL" id="QGDB01000004">
    <property type="protein sequence ID" value="PWL17421.1"/>
    <property type="molecule type" value="Genomic_DNA"/>
</dbReference>
<protein>
    <submittedName>
        <fullName evidence="1">Uncharacterized protein</fullName>
    </submittedName>
</protein>
<name>A0A316J7Z1_9HYPH</name>
<keyword evidence="2" id="KW-1185">Reference proteome</keyword>
<sequence length="85" mass="9291">MGMQTNYIVQSYIKIKGGGLRPDTPFIAKDAAHAKRTAERMAAISPMVIAFTNTGDADTGDFDPPKLIFAHGNQLPPEVDEMERI</sequence>
<organism evidence="1 2">
    <name type="scientific">Falsochrobactrum shanghaiense</name>
    <dbReference type="NCBI Taxonomy" id="2201899"/>
    <lineage>
        <taxon>Bacteria</taxon>
        <taxon>Pseudomonadati</taxon>
        <taxon>Pseudomonadota</taxon>
        <taxon>Alphaproteobacteria</taxon>
        <taxon>Hyphomicrobiales</taxon>
        <taxon>Brucellaceae</taxon>
        <taxon>Falsochrobactrum</taxon>
    </lineage>
</organism>